<evidence type="ECO:0000313" key="4">
    <source>
        <dbReference type="Proteomes" id="UP000525987"/>
    </source>
</evidence>
<comment type="caution">
    <text evidence="3">The sequence shown here is derived from an EMBL/GenBank/DDBJ whole genome shotgun (WGS) entry which is preliminary data.</text>
</comment>
<dbReference type="EMBL" id="JACHXM010000002">
    <property type="protein sequence ID" value="MBB3139707.1"/>
    <property type="molecule type" value="Genomic_DNA"/>
</dbReference>
<evidence type="ECO:0000313" key="3">
    <source>
        <dbReference type="EMBL" id="MBB3139707.1"/>
    </source>
</evidence>
<evidence type="ECO:0000259" key="2">
    <source>
        <dbReference type="Pfam" id="PF12973"/>
    </source>
</evidence>
<evidence type="ECO:0000256" key="1">
    <source>
        <dbReference type="SAM" id="MobiDB-lite"/>
    </source>
</evidence>
<feature type="compositionally biased region" description="Basic and acidic residues" evidence="1">
    <location>
        <begin position="9"/>
        <end position="23"/>
    </location>
</feature>
<dbReference type="InterPro" id="IPR011051">
    <property type="entry name" value="RmlC_Cupin_sf"/>
</dbReference>
<feature type="region of interest" description="Disordered" evidence="1">
    <location>
        <begin position="1"/>
        <end position="23"/>
    </location>
</feature>
<proteinExistence type="predicted"/>
<dbReference type="SUPFAM" id="SSF51182">
    <property type="entry name" value="RmlC-like cupins"/>
    <property type="match status" value="1"/>
</dbReference>
<dbReference type="AlphaFoldDB" id="A0A7W5BV39"/>
<gene>
    <name evidence="3" type="ORF">FHR96_000554</name>
</gene>
<dbReference type="Gene3D" id="2.60.120.10">
    <property type="entry name" value="Jelly Rolls"/>
    <property type="match status" value="1"/>
</dbReference>
<sequence>MNDIFEAPRSNRPDQERFQVTDTHSLDWQESGITGFQHKILYCDDSGDTETMLIRMAPGAFSDYHAHDRREQLYVIEGDFYDQNHHYRSGNFIVREPNTNHIAGSDGGGLVLLIFSR</sequence>
<keyword evidence="4" id="KW-1185">Reference proteome</keyword>
<dbReference type="Proteomes" id="UP000525987">
    <property type="component" value="Unassembled WGS sequence"/>
</dbReference>
<organism evidence="3 4">
    <name type="scientific">Halomonas organivorans</name>
    <dbReference type="NCBI Taxonomy" id="257772"/>
    <lineage>
        <taxon>Bacteria</taxon>
        <taxon>Pseudomonadati</taxon>
        <taxon>Pseudomonadota</taxon>
        <taxon>Gammaproteobacteria</taxon>
        <taxon>Oceanospirillales</taxon>
        <taxon>Halomonadaceae</taxon>
        <taxon>Halomonas</taxon>
    </lineage>
</organism>
<reference evidence="3 4" key="1">
    <citation type="submission" date="2020-08" db="EMBL/GenBank/DDBJ databases">
        <title>Genomic Encyclopedia of Type Strains, Phase III (KMG-III): the genomes of soil and plant-associated and newly described type strains.</title>
        <authorList>
            <person name="Whitman W."/>
        </authorList>
    </citation>
    <scope>NUCLEOTIDE SEQUENCE [LARGE SCALE GENOMIC DNA]</scope>
    <source>
        <strain evidence="3 4">CECT 5995</strain>
    </source>
</reference>
<dbReference type="RefSeq" id="WP_183386136.1">
    <property type="nucleotide sequence ID" value="NZ_JACHXM010000002.1"/>
</dbReference>
<accession>A0A7W5BV39</accession>
<protein>
    <submittedName>
        <fullName evidence="3">Anti-sigma factor ChrR (Cupin superfamily)</fullName>
    </submittedName>
</protein>
<dbReference type="InterPro" id="IPR025979">
    <property type="entry name" value="ChrR-like_cupin_dom"/>
</dbReference>
<feature type="domain" description="ChrR-like cupin" evidence="2">
    <location>
        <begin position="19"/>
        <end position="104"/>
    </location>
</feature>
<dbReference type="InterPro" id="IPR014710">
    <property type="entry name" value="RmlC-like_jellyroll"/>
</dbReference>
<dbReference type="Pfam" id="PF12973">
    <property type="entry name" value="Cupin_7"/>
    <property type="match status" value="1"/>
</dbReference>
<name>A0A7W5BV39_9GAMM</name>